<keyword evidence="2" id="KW-1185">Reference proteome</keyword>
<dbReference type="OrthoDB" id="118329at2759"/>
<proteinExistence type="predicted"/>
<dbReference type="Proteomes" id="UP000198211">
    <property type="component" value="Unassembled WGS sequence"/>
</dbReference>
<reference evidence="2" key="1">
    <citation type="submission" date="2017-03" db="EMBL/GenBank/DDBJ databases">
        <title>Phytopthora megakarya and P. palmivora, two closely related causual agents of cacao black pod achieved similar genome size and gene model numbers by different mechanisms.</title>
        <authorList>
            <person name="Ali S."/>
            <person name="Shao J."/>
            <person name="Larry D.J."/>
            <person name="Kronmiller B."/>
            <person name="Shen D."/>
            <person name="Strem M.D."/>
            <person name="Melnick R.L."/>
            <person name="Guiltinan M.J."/>
            <person name="Tyler B.M."/>
            <person name="Meinhardt L.W."/>
            <person name="Bailey B.A."/>
        </authorList>
    </citation>
    <scope>NUCLEOTIDE SEQUENCE [LARGE SCALE GENOMIC DNA]</scope>
    <source>
        <strain evidence="2">zdho120</strain>
    </source>
</reference>
<dbReference type="EMBL" id="NBNE01007230">
    <property type="protein sequence ID" value="OWZ00920.1"/>
    <property type="molecule type" value="Genomic_DNA"/>
</dbReference>
<evidence type="ECO:0000313" key="2">
    <source>
        <dbReference type="Proteomes" id="UP000198211"/>
    </source>
</evidence>
<name>A0A225V917_9STRA</name>
<evidence type="ECO:0008006" key="3">
    <source>
        <dbReference type="Google" id="ProtNLM"/>
    </source>
</evidence>
<comment type="caution">
    <text evidence="1">The sequence shown here is derived from an EMBL/GenBank/DDBJ whole genome shotgun (WGS) entry which is preliminary data.</text>
</comment>
<protein>
    <recommendedName>
        <fullName evidence="3">HTH psq-type domain-containing protein</fullName>
    </recommendedName>
</protein>
<gene>
    <name evidence="1" type="ORF">PHMEG_00027787</name>
</gene>
<evidence type="ECO:0000313" key="1">
    <source>
        <dbReference type="EMBL" id="OWZ00920.1"/>
    </source>
</evidence>
<dbReference type="AlphaFoldDB" id="A0A225V917"/>
<organism evidence="1 2">
    <name type="scientific">Phytophthora megakarya</name>
    <dbReference type="NCBI Taxonomy" id="4795"/>
    <lineage>
        <taxon>Eukaryota</taxon>
        <taxon>Sar</taxon>
        <taxon>Stramenopiles</taxon>
        <taxon>Oomycota</taxon>
        <taxon>Peronosporomycetes</taxon>
        <taxon>Peronosporales</taxon>
        <taxon>Peronosporaceae</taxon>
        <taxon>Phytophthora</taxon>
    </lineage>
</organism>
<sequence length="371" mass="42735">MRPVPHLNCKKTQAIQEANRLGISTQLANKYKVHRTTLYRWVKALDAIKAGRPTKTFAVVTKRDPAIKYPRTRNYLYVPNTPHIYRLMARVTDISCNRARYVTSECLLIIGGQFEPRWLYEQSERSTYGAFVFVTNYQFAAPLTEELSIAQESVRWAIESISIIAIFPGQTKYESYEYMYNMDQNSIYIDMNPNTTITFTVDDETYFSGLRVLCASATGNKLLPMIVFAGVSQADVHQELLNHPLHPSKRIKWEVYGLNWKKTTVLRICFTWNHGLIPTNGRIGDAGIQVKMHAPLCQTSFYACISNYDNGTSLFDDSNCDASMGKYRCQFYCMEDFYKLGCYQLDHENQTVPSELSYMLTSMKKRTSRKI</sequence>
<accession>A0A225V917</accession>